<evidence type="ECO:0000256" key="8">
    <source>
        <dbReference type="ARBA" id="ARBA00022842"/>
    </source>
</evidence>
<dbReference type="PANTHER" id="PTHR11088">
    <property type="entry name" value="TRNA DIMETHYLALLYLTRANSFERASE"/>
    <property type="match status" value="1"/>
</dbReference>
<sequence>MLVTGQRRAVLIAGPTASGKSALALARARASGGLIVNTDAVQVYDVLRVVTARPGAADEALAEHALYGTVSPATRFSTGEWLRAVQAIIGETDPDRELICVGGTGLYFDALINGFADVPEISPEILRSVQSELEASSESQRMALLQAEDPETARRLKVADPQRVIRALAVKRQTGRPLSSFQNAQQPGPIRDWEIERMVLWPERDVLRARIAQRFSGMFENGAVEEVEALMSLNLDPSLPAMKAIGVPEIGQWLEGTMAEDEAIERATIATHQYAKRQRTWFRNRMGDWPRLGLAGAPL</sequence>
<evidence type="ECO:0000256" key="1">
    <source>
        <dbReference type="ARBA" id="ARBA00001946"/>
    </source>
</evidence>
<dbReference type="EC" id="2.5.1.75" evidence="10"/>
<reference evidence="14 15" key="1">
    <citation type="submission" date="2020-02" db="EMBL/GenBank/DDBJ databases">
        <authorList>
            <person name="Khan S.A."/>
            <person name="Jeon C.O."/>
            <person name="Chun B.H."/>
        </authorList>
    </citation>
    <scope>NUCLEOTIDE SEQUENCE [LARGE SCALE GENOMIC DNA]</scope>
    <source>
        <strain evidence="14 15">H239</strain>
    </source>
</reference>
<evidence type="ECO:0000256" key="9">
    <source>
        <dbReference type="ARBA" id="ARBA00049563"/>
    </source>
</evidence>
<dbReference type="Gene3D" id="1.10.20.140">
    <property type="match status" value="1"/>
</dbReference>
<evidence type="ECO:0000256" key="3">
    <source>
        <dbReference type="ARBA" id="ARBA00005842"/>
    </source>
</evidence>
<evidence type="ECO:0000256" key="2">
    <source>
        <dbReference type="ARBA" id="ARBA00003213"/>
    </source>
</evidence>
<name>A0A6M1SDT0_9HYPH</name>
<comment type="cofactor">
    <cofactor evidence="1 10">
        <name>Mg(2+)</name>
        <dbReference type="ChEBI" id="CHEBI:18420"/>
    </cofactor>
</comment>
<dbReference type="GO" id="GO:0006400">
    <property type="term" value="P:tRNA modification"/>
    <property type="evidence" value="ECO:0007669"/>
    <property type="project" value="TreeGrafter"/>
</dbReference>
<feature type="binding site" evidence="10">
    <location>
        <begin position="16"/>
        <end position="21"/>
    </location>
    <ligand>
        <name>substrate</name>
    </ligand>
</feature>
<evidence type="ECO:0000256" key="13">
    <source>
        <dbReference type="RuleBase" id="RU003785"/>
    </source>
</evidence>
<evidence type="ECO:0000313" key="14">
    <source>
        <dbReference type="EMBL" id="NGP18019.1"/>
    </source>
</evidence>
<feature type="binding site" evidence="10">
    <location>
        <begin position="14"/>
        <end position="21"/>
    </location>
    <ligand>
        <name>ATP</name>
        <dbReference type="ChEBI" id="CHEBI:30616"/>
    </ligand>
</feature>
<evidence type="ECO:0000256" key="12">
    <source>
        <dbReference type="RuleBase" id="RU003784"/>
    </source>
</evidence>
<evidence type="ECO:0000256" key="7">
    <source>
        <dbReference type="ARBA" id="ARBA00022840"/>
    </source>
</evidence>
<dbReference type="InterPro" id="IPR018022">
    <property type="entry name" value="IPT"/>
</dbReference>
<proteinExistence type="inferred from homology"/>
<evidence type="ECO:0000256" key="4">
    <source>
        <dbReference type="ARBA" id="ARBA00022679"/>
    </source>
</evidence>
<comment type="caution">
    <text evidence="14">The sequence shown here is derived from an EMBL/GenBank/DDBJ whole genome shotgun (WGS) entry which is preliminary data.</text>
</comment>
<keyword evidence="5 10" id="KW-0819">tRNA processing</keyword>
<dbReference type="PANTHER" id="PTHR11088:SF60">
    <property type="entry name" value="TRNA DIMETHYLALLYLTRANSFERASE"/>
    <property type="match status" value="1"/>
</dbReference>
<comment type="subunit">
    <text evidence="10">Monomer.</text>
</comment>
<dbReference type="InterPro" id="IPR039657">
    <property type="entry name" value="Dimethylallyltransferase"/>
</dbReference>
<dbReference type="EMBL" id="JAALFG010000002">
    <property type="protein sequence ID" value="NGP18019.1"/>
    <property type="molecule type" value="Genomic_DNA"/>
</dbReference>
<keyword evidence="6 10" id="KW-0547">Nucleotide-binding</keyword>
<dbReference type="HAMAP" id="MF_00185">
    <property type="entry name" value="IPP_trans"/>
    <property type="match status" value="1"/>
</dbReference>
<dbReference type="AlphaFoldDB" id="A0A6M1SDT0"/>
<feature type="region of interest" description="Interaction with substrate tRNA" evidence="10">
    <location>
        <begin position="162"/>
        <end position="166"/>
    </location>
</feature>
<dbReference type="Proteomes" id="UP000474802">
    <property type="component" value="Unassembled WGS sequence"/>
</dbReference>
<dbReference type="SUPFAM" id="SSF52540">
    <property type="entry name" value="P-loop containing nucleoside triphosphate hydrolases"/>
    <property type="match status" value="1"/>
</dbReference>
<feature type="site" description="Interaction with substrate tRNA" evidence="10">
    <location>
        <position position="104"/>
    </location>
</feature>
<keyword evidence="7 10" id="KW-0067">ATP-binding</keyword>
<accession>A0A6M1SDT0</accession>
<organism evidence="14 15">
    <name type="scientific">Devosia aurantiaca</name>
    <dbReference type="NCBI Taxonomy" id="2714858"/>
    <lineage>
        <taxon>Bacteria</taxon>
        <taxon>Pseudomonadati</taxon>
        <taxon>Pseudomonadota</taxon>
        <taxon>Alphaproteobacteria</taxon>
        <taxon>Hyphomicrobiales</taxon>
        <taxon>Devosiaceae</taxon>
        <taxon>Devosia</taxon>
    </lineage>
</organism>
<protein>
    <recommendedName>
        <fullName evidence="10">tRNA dimethylallyltransferase</fullName>
        <ecNumber evidence="10">2.5.1.75</ecNumber>
    </recommendedName>
    <alternativeName>
        <fullName evidence="10">Dimethylallyl diphosphate:tRNA dimethylallyltransferase</fullName>
        <shortName evidence="10">DMAPP:tRNA dimethylallyltransferase</shortName>
        <shortName evidence="10">DMATase</shortName>
    </alternativeName>
    <alternativeName>
        <fullName evidence="10">Isopentenyl-diphosphate:tRNA isopentenyltransferase</fullName>
        <shortName evidence="10">IPP transferase</shortName>
        <shortName evidence="10">IPPT</shortName>
        <shortName evidence="10">IPTase</shortName>
    </alternativeName>
</protein>
<gene>
    <name evidence="10 14" type="primary">miaA</name>
    <name evidence="14" type="ORF">G5575_10420</name>
</gene>
<dbReference type="NCBIfam" id="TIGR00174">
    <property type="entry name" value="miaA"/>
    <property type="match status" value="1"/>
</dbReference>
<keyword evidence="15" id="KW-1185">Reference proteome</keyword>
<evidence type="ECO:0000256" key="11">
    <source>
        <dbReference type="RuleBase" id="RU003783"/>
    </source>
</evidence>
<keyword evidence="8 10" id="KW-0460">Magnesium</keyword>
<evidence type="ECO:0000256" key="10">
    <source>
        <dbReference type="HAMAP-Rule" id="MF_00185"/>
    </source>
</evidence>
<dbReference type="InterPro" id="IPR027417">
    <property type="entry name" value="P-loop_NTPase"/>
</dbReference>
<evidence type="ECO:0000256" key="6">
    <source>
        <dbReference type="ARBA" id="ARBA00022741"/>
    </source>
</evidence>
<feature type="site" description="Interaction with substrate tRNA" evidence="10">
    <location>
        <position position="127"/>
    </location>
</feature>
<comment type="caution">
    <text evidence="10">Lacks conserved residue(s) required for the propagation of feature annotation.</text>
</comment>
<comment type="similarity">
    <text evidence="3 10 13">Belongs to the IPP transferase family.</text>
</comment>
<evidence type="ECO:0000256" key="5">
    <source>
        <dbReference type="ARBA" id="ARBA00022694"/>
    </source>
</evidence>
<comment type="catalytic activity">
    <reaction evidence="9 10 11">
        <text>adenosine(37) in tRNA + dimethylallyl diphosphate = N(6)-dimethylallyladenosine(37) in tRNA + diphosphate</text>
        <dbReference type="Rhea" id="RHEA:26482"/>
        <dbReference type="Rhea" id="RHEA-COMP:10162"/>
        <dbReference type="Rhea" id="RHEA-COMP:10375"/>
        <dbReference type="ChEBI" id="CHEBI:33019"/>
        <dbReference type="ChEBI" id="CHEBI:57623"/>
        <dbReference type="ChEBI" id="CHEBI:74411"/>
        <dbReference type="ChEBI" id="CHEBI:74415"/>
        <dbReference type="EC" id="2.5.1.75"/>
    </reaction>
</comment>
<dbReference type="Pfam" id="PF01715">
    <property type="entry name" value="IPPT"/>
    <property type="match status" value="1"/>
</dbReference>
<dbReference type="GO" id="GO:0005524">
    <property type="term" value="F:ATP binding"/>
    <property type="evidence" value="ECO:0007669"/>
    <property type="project" value="UniProtKB-UniRule"/>
</dbReference>
<reference evidence="14 15" key="2">
    <citation type="submission" date="2020-03" db="EMBL/GenBank/DDBJ databases">
        <title>Devosia chinhatensis sp. nov., isolated from a hexachlorocyclohexane (HCH) dump site in India.</title>
        <authorList>
            <person name="Kumar M."/>
            <person name="Lal R."/>
        </authorList>
    </citation>
    <scope>NUCLEOTIDE SEQUENCE [LARGE SCALE GENOMIC DNA]</scope>
    <source>
        <strain evidence="14 15">H239</strain>
    </source>
</reference>
<evidence type="ECO:0000313" key="15">
    <source>
        <dbReference type="Proteomes" id="UP000474802"/>
    </source>
</evidence>
<comment type="function">
    <text evidence="2 10 12">Catalyzes the transfer of a dimethylallyl group onto the adenine at position 37 in tRNAs that read codons beginning with uridine, leading to the formation of N6-(dimethylallyl)adenosine (i(6)A).</text>
</comment>
<dbReference type="GO" id="GO:0052381">
    <property type="term" value="F:tRNA dimethylallyltransferase activity"/>
    <property type="evidence" value="ECO:0007669"/>
    <property type="project" value="UniProtKB-UniRule"/>
</dbReference>
<dbReference type="Gene3D" id="3.40.50.300">
    <property type="entry name" value="P-loop containing nucleotide triphosphate hydrolases"/>
    <property type="match status" value="1"/>
</dbReference>
<keyword evidence="4 10" id="KW-0808">Transferase</keyword>